<dbReference type="RefSeq" id="WP_272857701.1">
    <property type="nucleotide sequence ID" value="NZ_CP067134.1"/>
</dbReference>
<feature type="compositionally biased region" description="Basic and acidic residues" evidence="1">
    <location>
        <begin position="191"/>
        <end position="206"/>
    </location>
</feature>
<evidence type="ECO:0000313" key="3">
    <source>
        <dbReference type="Proteomes" id="UP001218412"/>
    </source>
</evidence>
<accession>A0ABY7SRD8</accession>
<evidence type="ECO:0000256" key="1">
    <source>
        <dbReference type="SAM" id="MobiDB-lite"/>
    </source>
</evidence>
<organism evidence="2 3">
    <name type="scientific">Paracoccus stylophorae</name>
    <dbReference type="NCBI Taxonomy" id="659350"/>
    <lineage>
        <taxon>Bacteria</taxon>
        <taxon>Pseudomonadati</taxon>
        <taxon>Pseudomonadota</taxon>
        <taxon>Alphaproteobacteria</taxon>
        <taxon>Rhodobacterales</taxon>
        <taxon>Paracoccaceae</taxon>
        <taxon>Paracoccus</taxon>
    </lineage>
</organism>
<dbReference type="Proteomes" id="UP001218412">
    <property type="component" value="Chromosome"/>
</dbReference>
<name>A0ABY7SRD8_9RHOB</name>
<dbReference type="EMBL" id="CP067134">
    <property type="protein sequence ID" value="WCR09587.1"/>
    <property type="molecule type" value="Genomic_DNA"/>
</dbReference>
<evidence type="ECO:0000313" key="2">
    <source>
        <dbReference type="EMBL" id="WCR09587.1"/>
    </source>
</evidence>
<gene>
    <name evidence="2" type="ORF">JHW45_10710</name>
</gene>
<keyword evidence="3" id="KW-1185">Reference proteome</keyword>
<proteinExistence type="predicted"/>
<sequence>MSVQPAYEIDLEHGGRTVTLRASLRAATTLENMPGGIAGAYEGLLTQSLTTIRTVILAAAADRQEARTLLAAIAGKPLSRFVPDAQAACLAILAALIQAGEDSADEAPSQGGDEGAAMPMREYFAQLFQYATGWLGWTPTETWAASPAEIETAFRAHIDRLVKLTPGATGTAETTTKTDRDTYTPERLRQIEEQGHDPAFDREGLRRLKAQQHG</sequence>
<evidence type="ECO:0008006" key="4">
    <source>
        <dbReference type="Google" id="ProtNLM"/>
    </source>
</evidence>
<feature type="region of interest" description="Disordered" evidence="1">
    <location>
        <begin position="191"/>
        <end position="214"/>
    </location>
</feature>
<reference evidence="2 3" key="1">
    <citation type="submission" date="2021-01" db="EMBL/GenBank/DDBJ databases">
        <title>Biogeographic distribution of Paracoccus.</title>
        <authorList>
            <person name="Hollensteiner J."/>
            <person name="Leineberger J."/>
            <person name="Brinkhoff T."/>
            <person name="Daniel R."/>
        </authorList>
    </citation>
    <scope>NUCLEOTIDE SEQUENCE [LARGE SCALE GENOMIC DNA]</scope>
    <source>
        <strain evidence="2 3">LMG25392</strain>
    </source>
</reference>
<protein>
    <recommendedName>
        <fullName evidence="4">Tail assembly chaperone</fullName>
    </recommendedName>
</protein>